<comment type="caution">
    <text evidence="1">The sequence shown here is derived from an EMBL/GenBank/DDBJ whole genome shotgun (WGS) entry which is preliminary data.</text>
</comment>
<evidence type="ECO:0000313" key="2">
    <source>
        <dbReference type="Proteomes" id="UP001279734"/>
    </source>
</evidence>
<protein>
    <recommendedName>
        <fullName evidence="3">Reverse transcriptase Ty1/copia-type domain-containing protein</fullName>
    </recommendedName>
</protein>
<name>A0AAD3Y5H2_NEPGR</name>
<accession>A0AAD3Y5H2</accession>
<dbReference type="Proteomes" id="UP001279734">
    <property type="component" value="Unassembled WGS sequence"/>
</dbReference>
<reference evidence="1" key="1">
    <citation type="submission" date="2023-05" db="EMBL/GenBank/DDBJ databases">
        <title>Nepenthes gracilis genome sequencing.</title>
        <authorList>
            <person name="Fukushima K."/>
        </authorList>
    </citation>
    <scope>NUCLEOTIDE SEQUENCE</scope>
    <source>
        <strain evidence="1">SING2019-196</strain>
    </source>
</reference>
<keyword evidence="2" id="KW-1185">Reference proteome</keyword>
<dbReference type="PANTHER" id="PTHR11439">
    <property type="entry name" value="GAG-POL-RELATED RETROTRANSPOSON"/>
    <property type="match status" value="1"/>
</dbReference>
<dbReference type="PANTHER" id="PTHR11439:SF489">
    <property type="entry name" value="RNA-DIRECTED DNA POLYMERASE"/>
    <property type="match status" value="1"/>
</dbReference>
<organism evidence="1 2">
    <name type="scientific">Nepenthes gracilis</name>
    <name type="common">Slender pitcher plant</name>
    <dbReference type="NCBI Taxonomy" id="150966"/>
    <lineage>
        <taxon>Eukaryota</taxon>
        <taxon>Viridiplantae</taxon>
        <taxon>Streptophyta</taxon>
        <taxon>Embryophyta</taxon>
        <taxon>Tracheophyta</taxon>
        <taxon>Spermatophyta</taxon>
        <taxon>Magnoliopsida</taxon>
        <taxon>eudicotyledons</taxon>
        <taxon>Gunneridae</taxon>
        <taxon>Pentapetalae</taxon>
        <taxon>Caryophyllales</taxon>
        <taxon>Nepenthaceae</taxon>
        <taxon>Nepenthes</taxon>
    </lineage>
</organism>
<evidence type="ECO:0008006" key="3">
    <source>
        <dbReference type="Google" id="ProtNLM"/>
    </source>
</evidence>
<proteinExistence type="predicted"/>
<dbReference type="CDD" id="cd09272">
    <property type="entry name" value="RNase_HI_RT_Ty1"/>
    <property type="match status" value="1"/>
</dbReference>
<dbReference type="AlphaFoldDB" id="A0AAD3Y5H2"/>
<evidence type="ECO:0000313" key="1">
    <source>
        <dbReference type="EMBL" id="GMH27526.1"/>
    </source>
</evidence>
<sequence>MDHEDLIEKILDGVDDEYTHIVDVSDGCDMPIAFDELHEKINNKELSLSLHHSTSSPLPNSANVENFRSNQRHLGNISNNNVVQQKFIQLLANAHRFSLKDLGPLAYFIGVEMIPHSHRLFLSQHQYIKDLLAQTQMTDAKPVATILATAPVLALHSGRVLSDPSRYFTSTSAYFLEPLEAVNCGKNPISWSSKEQQTVACSFTEIEYLYVATTLAEIRWICSLLTKLGIPLSLQLVIYRDNVGAMNICSNPIFHSHVKHVASNYHFIQEQVQSGTLKMADVSFTDQLADTLNEPLLKAQFLLLNDNTGISSQSSILWGHDKRNPSKSR</sequence>
<gene>
    <name evidence="1" type="ORF">Nepgr_029369</name>
</gene>
<dbReference type="EMBL" id="BSYO01000033">
    <property type="protein sequence ID" value="GMH27526.1"/>
    <property type="molecule type" value="Genomic_DNA"/>
</dbReference>